<dbReference type="STRING" id="42253.NITMOv2_1534"/>
<evidence type="ECO:0000313" key="2">
    <source>
        <dbReference type="Proteomes" id="UP000069205"/>
    </source>
</evidence>
<sequence>MRVSGGSVALMEVRAEAGQLPLAGVGNLSRRCSSRPDTAKEKAGDQTPCHARVSWNPHDRLTVFYGHPLAARFASQAVADRAMAGESVVYLDGAHTFDPFFIGRLARGRRQQPRKVLAMIHVARAFTALQMERLLSNCLAGALERYEARIAVLSGLVETLSDETLSERDVARLSDRMLESIGHLTQQGVSLLCPCPAAPRSAAPAHRLFAGLCSTADRCIRFHDVQGEVMVEESLPRLEGTASSLPPTDEPARVVVSSKLSAQCPA</sequence>
<keyword evidence="2" id="KW-1185">Reference proteome</keyword>
<dbReference type="AlphaFoldDB" id="A0A0K2GAS2"/>
<accession>A0A0K2GAS2</accession>
<name>A0A0K2GAS2_NITMO</name>
<protein>
    <recommendedName>
        <fullName evidence="3">DNA recombination and repair protein Rad51-like C-terminal domain-containing protein</fullName>
    </recommendedName>
</protein>
<dbReference type="PATRIC" id="fig|42253.5.peg.1509"/>
<dbReference type="KEGG" id="nmv:NITMOv2_1534"/>
<dbReference type="Gene3D" id="3.40.50.300">
    <property type="entry name" value="P-loop containing nucleotide triphosphate hydrolases"/>
    <property type="match status" value="1"/>
</dbReference>
<reference evidence="1 2" key="1">
    <citation type="journal article" date="2015" name="Proc. Natl. Acad. Sci. U.S.A.">
        <title>Expanded metabolic versatility of ubiquitous nitrite-oxidizing bacteria from the genus Nitrospira.</title>
        <authorList>
            <person name="Koch H."/>
            <person name="Lucker S."/>
            <person name="Albertsen M."/>
            <person name="Kitzinger K."/>
            <person name="Herbold C."/>
            <person name="Spieck E."/>
            <person name="Nielsen P.H."/>
            <person name="Wagner M."/>
            <person name="Daims H."/>
        </authorList>
    </citation>
    <scope>NUCLEOTIDE SEQUENCE [LARGE SCALE GENOMIC DNA]</scope>
    <source>
        <strain evidence="1 2">NSP M-1</strain>
    </source>
</reference>
<dbReference type="InterPro" id="IPR027417">
    <property type="entry name" value="P-loop_NTPase"/>
</dbReference>
<evidence type="ECO:0000313" key="1">
    <source>
        <dbReference type="EMBL" id="ALA57959.1"/>
    </source>
</evidence>
<evidence type="ECO:0008006" key="3">
    <source>
        <dbReference type="Google" id="ProtNLM"/>
    </source>
</evidence>
<gene>
    <name evidence="1" type="ORF">NITMOv2_1534</name>
</gene>
<proteinExistence type="predicted"/>
<dbReference type="Proteomes" id="UP000069205">
    <property type="component" value="Chromosome"/>
</dbReference>
<organism evidence="1 2">
    <name type="scientific">Nitrospira moscoviensis</name>
    <dbReference type="NCBI Taxonomy" id="42253"/>
    <lineage>
        <taxon>Bacteria</taxon>
        <taxon>Pseudomonadati</taxon>
        <taxon>Nitrospirota</taxon>
        <taxon>Nitrospiria</taxon>
        <taxon>Nitrospirales</taxon>
        <taxon>Nitrospiraceae</taxon>
        <taxon>Nitrospira</taxon>
    </lineage>
</organism>
<dbReference type="EMBL" id="CP011801">
    <property type="protein sequence ID" value="ALA57959.1"/>
    <property type="molecule type" value="Genomic_DNA"/>
</dbReference>